<dbReference type="NCBIfam" id="TIGR00694">
    <property type="entry name" value="thiM"/>
    <property type="match status" value="1"/>
</dbReference>
<dbReference type="Gene3D" id="3.40.1190.20">
    <property type="match status" value="1"/>
</dbReference>
<dbReference type="EMBL" id="WEID01000032">
    <property type="protein sequence ID" value="KAB8137933.1"/>
    <property type="molecule type" value="Genomic_DNA"/>
</dbReference>
<keyword evidence="9 11" id="KW-0460">Magnesium</keyword>
<comment type="function">
    <text evidence="11">Catalyzes the phosphorylation of the hydroxyl group of 4-methyl-5-beta-hydroxyethylthiazole (THZ).</text>
</comment>
<keyword evidence="8 11" id="KW-0067">ATP-binding</keyword>
<evidence type="ECO:0000256" key="4">
    <source>
        <dbReference type="ARBA" id="ARBA00022679"/>
    </source>
</evidence>
<accession>A0A7C8GU54</accession>
<dbReference type="RefSeq" id="WP_153402525.1">
    <property type="nucleotide sequence ID" value="NZ_ML762427.1"/>
</dbReference>
<dbReference type="GO" id="GO:0009228">
    <property type="term" value="P:thiamine biosynthetic process"/>
    <property type="evidence" value="ECO:0007669"/>
    <property type="project" value="UniProtKB-KW"/>
</dbReference>
<sequence length="269" mass="28178">MNMTDLLAKIRKQQPLIHNITNVVVTNFTANGLYALGASPVMANAKEEAGEMASIANAVVLNIGTLTKEQVESMISAGKAANEAGVPVVFDPVGVGATPFRTKSAQAILEQVNVSAIRGNAGELANLAGVSVEVKGVDSSGEFDMDELVSLAYKKLQVPLAITGPLDYIIDGTRKAVISNGHPLLTKVTGAGCLLSSIVGAFLAVEKDTFKAMTQAVYCYGVAAEEAAGKAHLPGDFQIELLNQLYAVTDELVAEKAKVVFENLGSERD</sequence>
<feature type="binding site" evidence="11">
    <location>
        <position position="163"/>
    </location>
    <ligand>
        <name>ATP</name>
        <dbReference type="ChEBI" id="CHEBI:30616"/>
    </ligand>
</feature>
<keyword evidence="4 11" id="KW-0808">Transferase</keyword>
<feature type="binding site" evidence="11">
    <location>
        <position position="190"/>
    </location>
    <ligand>
        <name>substrate</name>
    </ligand>
</feature>
<evidence type="ECO:0000256" key="7">
    <source>
        <dbReference type="ARBA" id="ARBA00022777"/>
    </source>
</evidence>
<comment type="cofactor">
    <cofactor evidence="2 11">
        <name>Mg(2+)</name>
        <dbReference type="ChEBI" id="CHEBI:18420"/>
    </cofactor>
</comment>
<feature type="binding site" evidence="11">
    <location>
        <position position="42"/>
    </location>
    <ligand>
        <name>substrate</name>
    </ligand>
</feature>
<evidence type="ECO:0000256" key="11">
    <source>
        <dbReference type="HAMAP-Rule" id="MF_00228"/>
    </source>
</evidence>
<keyword evidence="10 11" id="KW-0784">Thiamine biosynthesis</keyword>
<dbReference type="AlphaFoldDB" id="A0A7C8GU54"/>
<comment type="catalytic activity">
    <reaction evidence="1 11">
        <text>5-(2-hydroxyethyl)-4-methylthiazole + ATP = 4-methyl-5-(2-phosphooxyethyl)-thiazole + ADP + H(+)</text>
        <dbReference type="Rhea" id="RHEA:24212"/>
        <dbReference type="ChEBI" id="CHEBI:15378"/>
        <dbReference type="ChEBI" id="CHEBI:17957"/>
        <dbReference type="ChEBI" id="CHEBI:30616"/>
        <dbReference type="ChEBI" id="CHEBI:58296"/>
        <dbReference type="ChEBI" id="CHEBI:456216"/>
        <dbReference type="EC" id="2.7.1.50"/>
    </reaction>
</comment>
<dbReference type="CDD" id="cd01170">
    <property type="entry name" value="THZ_kinase"/>
    <property type="match status" value="1"/>
</dbReference>
<evidence type="ECO:0000256" key="5">
    <source>
        <dbReference type="ARBA" id="ARBA00022723"/>
    </source>
</evidence>
<evidence type="ECO:0000256" key="1">
    <source>
        <dbReference type="ARBA" id="ARBA00001771"/>
    </source>
</evidence>
<reference evidence="12 13" key="1">
    <citation type="submission" date="2019-10" db="EMBL/GenBank/DDBJ databases">
        <title>Gracilibacillus sp. nov. isolated from rice seeds.</title>
        <authorList>
            <person name="He S."/>
        </authorList>
    </citation>
    <scope>NUCLEOTIDE SEQUENCE [LARGE SCALE GENOMIC DNA]</scope>
    <source>
        <strain evidence="12 13">TD8</strain>
    </source>
</reference>
<organism evidence="12 13">
    <name type="scientific">Gracilibacillus oryzae</name>
    <dbReference type="NCBI Taxonomy" id="1672701"/>
    <lineage>
        <taxon>Bacteria</taxon>
        <taxon>Bacillati</taxon>
        <taxon>Bacillota</taxon>
        <taxon>Bacilli</taxon>
        <taxon>Bacillales</taxon>
        <taxon>Bacillaceae</taxon>
        <taxon>Gracilibacillus</taxon>
    </lineage>
</organism>
<feature type="binding site" evidence="11">
    <location>
        <position position="118"/>
    </location>
    <ligand>
        <name>ATP</name>
        <dbReference type="ChEBI" id="CHEBI:30616"/>
    </ligand>
</feature>
<evidence type="ECO:0000313" key="13">
    <source>
        <dbReference type="Proteomes" id="UP000480246"/>
    </source>
</evidence>
<name>A0A7C8GU54_9BACI</name>
<evidence type="ECO:0000256" key="8">
    <source>
        <dbReference type="ARBA" id="ARBA00022840"/>
    </source>
</evidence>
<dbReference type="GO" id="GO:0005524">
    <property type="term" value="F:ATP binding"/>
    <property type="evidence" value="ECO:0007669"/>
    <property type="project" value="UniProtKB-UniRule"/>
</dbReference>
<evidence type="ECO:0000256" key="6">
    <source>
        <dbReference type="ARBA" id="ARBA00022741"/>
    </source>
</evidence>
<keyword evidence="5 11" id="KW-0479">Metal-binding</keyword>
<dbReference type="InterPro" id="IPR000417">
    <property type="entry name" value="Hyethyz_kinase"/>
</dbReference>
<evidence type="ECO:0000313" key="12">
    <source>
        <dbReference type="EMBL" id="KAB8137933.1"/>
    </source>
</evidence>
<dbReference type="PIRSF" id="PIRSF000513">
    <property type="entry name" value="Thz_kinase"/>
    <property type="match status" value="1"/>
</dbReference>
<dbReference type="Proteomes" id="UP000480246">
    <property type="component" value="Unassembled WGS sequence"/>
</dbReference>
<dbReference type="HAMAP" id="MF_00228">
    <property type="entry name" value="Thz_kinase"/>
    <property type="match status" value="1"/>
</dbReference>
<comment type="similarity">
    <text evidence="11">Belongs to the Thz kinase family.</text>
</comment>
<gene>
    <name evidence="11 12" type="primary">thiM</name>
    <name evidence="12" type="ORF">F9U64_07275</name>
</gene>
<evidence type="ECO:0000256" key="10">
    <source>
        <dbReference type="ARBA" id="ARBA00022977"/>
    </source>
</evidence>
<dbReference type="InterPro" id="IPR029056">
    <property type="entry name" value="Ribokinase-like"/>
</dbReference>
<dbReference type="Pfam" id="PF02110">
    <property type="entry name" value="HK"/>
    <property type="match status" value="1"/>
</dbReference>
<dbReference type="SUPFAM" id="SSF53613">
    <property type="entry name" value="Ribokinase-like"/>
    <property type="match status" value="1"/>
</dbReference>
<dbReference type="UniPathway" id="UPA00060">
    <property type="reaction ID" value="UER00139"/>
</dbReference>
<proteinExistence type="inferred from homology"/>
<keyword evidence="13" id="KW-1185">Reference proteome</keyword>
<dbReference type="GO" id="GO:0000287">
    <property type="term" value="F:magnesium ion binding"/>
    <property type="evidence" value="ECO:0007669"/>
    <property type="project" value="UniProtKB-UniRule"/>
</dbReference>
<comment type="caution">
    <text evidence="12">The sequence shown here is derived from an EMBL/GenBank/DDBJ whole genome shotgun (WGS) entry which is preliminary data.</text>
</comment>
<dbReference type="GO" id="GO:0004417">
    <property type="term" value="F:hydroxyethylthiazole kinase activity"/>
    <property type="evidence" value="ECO:0007669"/>
    <property type="project" value="UniProtKB-UniRule"/>
</dbReference>
<evidence type="ECO:0000256" key="9">
    <source>
        <dbReference type="ARBA" id="ARBA00022842"/>
    </source>
</evidence>
<keyword evidence="7 11" id="KW-0418">Kinase</keyword>
<protein>
    <recommendedName>
        <fullName evidence="11">Hydroxyethylthiazole kinase</fullName>
        <ecNumber evidence="11">2.7.1.50</ecNumber>
    </recommendedName>
    <alternativeName>
        <fullName evidence="11">4-methyl-5-beta-hydroxyethylthiazole kinase</fullName>
        <shortName evidence="11">TH kinase</shortName>
        <shortName evidence="11">Thz kinase</shortName>
    </alternativeName>
</protein>
<dbReference type="EC" id="2.7.1.50" evidence="11"/>
<evidence type="ECO:0000256" key="3">
    <source>
        <dbReference type="ARBA" id="ARBA00004868"/>
    </source>
</evidence>
<comment type="pathway">
    <text evidence="3 11">Cofactor biosynthesis; thiamine diphosphate biosynthesis; 4-methyl-5-(2-phosphoethyl)-thiazole from 5-(2-hydroxyethyl)-4-methylthiazole: step 1/1.</text>
</comment>
<dbReference type="GO" id="GO:0009229">
    <property type="term" value="P:thiamine diphosphate biosynthetic process"/>
    <property type="evidence" value="ECO:0007669"/>
    <property type="project" value="UniProtKB-UniRule"/>
</dbReference>
<dbReference type="PRINTS" id="PR01099">
    <property type="entry name" value="HYETHTZKNASE"/>
</dbReference>
<keyword evidence="6 11" id="KW-0547">Nucleotide-binding</keyword>
<dbReference type="OrthoDB" id="9778146at2"/>
<evidence type="ECO:0000256" key="2">
    <source>
        <dbReference type="ARBA" id="ARBA00001946"/>
    </source>
</evidence>
<dbReference type="NCBIfam" id="NF006830">
    <property type="entry name" value="PRK09355.1"/>
    <property type="match status" value="1"/>
</dbReference>